<comment type="caution">
    <text evidence="2">The sequence shown here is derived from an EMBL/GenBank/DDBJ whole genome shotgun (WGS) entry which is preliminary data.</text>
</comment>
<dbReference type="PANTHER" id="PTHR37984:SF5">
    <property type="entry name" value="PROTEIN NYNRIN-LIKE"/>
    <property type="match status" value="1"/>
</dbReference>
<evidence type="ECO:0000313" key="2">
    <source>
        <dbReference type="EMBL" id="GMF32578.1"/>
    </source>
</evidence>
<keyword evidence="3" id="KW-1185">Reference proteome</keyword>
<proteinExistence type="predicted"/>
<sequence length="276" mass="32796">MYVQDLDQRDWDDYAERPTFAINTAQDRIRGETPFYLVHGWDPRSTLEATIPVGSTRRQDRDPRRWRYQIQRHYRQARAQVNERLREAIADRADSHNETARPHQIEAGSRVWLYLDRVKEGYARKLAHMWHGPFRVVEKVGEFAVRIEVAGTEYRLFPVVHVSKLKLVKIFPDRPQIQLSPDVTCRLDFDESLLPEDSWIQDLGEDEFEVEKITDMRTGRRTRYGRVYREFLVHWRGYEDPSWVGEADLNCGAVLHEFLRGRANRNRFGVMQSHEE</sequence>
<dbReference type="PANTHER" id="PTHR37984">
    <property type="entry name" value="PROTEIN CBG26694"/>
    <property type="match status" value="1"/>
</dbReference>
<feature type="domain" description="Chromo" evidence="1">
    <location>
        <begin position="208"/>
        <end position="260"/>
    </location>
</feature>
<name>A0A9W6X6L2_9STRA</name>
<dbReference type="Proteomes" id="UP001165121">
    <property type="component" value="Unassembled WGS sequence"/>
</dbReference>
<dbReference type="InterPro" id="IPR000953">
    <property type="entry name" value="Chromo/chromo_shadow_dom"/>
</dbReference>
<dbReference type="OrthoDB" id="101303at2759"/>
<reference evidence="2" key="1">
    <citation type="submission" date="2023-04" db="EMBL/GenBank/DDBJ databases">
        <title>Phytophthora fragariaefolia NBRC 109709.</title>
        <authorList>
            <person name="Ichikawa N."/>
            <person name="Sato H."/>
            <person name="Tonouchi N."/>
        </authorList>
    </citation>
    <scope>NUCLEOTIDE SEQUENCE</scope>
    <source>
        <strain evidence="2">NBRC 109709</strain>
    </source>
</reference>
<dbReference type="SUPFAM" id="SSF54160">
    <property type="entry name" value="Chromo domain-like"/>
    <property type="match status" value="1"/>
</dbReference>
<dbReference type="CDD" id="cd00024">
    <property type="entry name" value="CD_CSD"/>
    <property type="match status" value="1"/>
</dbReference>
<dbReference type="EMBL" id="BSXT01000698">
    <property type="protein sequence ID" value="GMF32578.1"/>
    <property type="molecule type" value="Genomic_DNA"/>
</dbReference>
<dbReference type="InterPro" id="IPR016197">
    <property type="entry name" value="Chromo-like_dom_sf"/>
</dbReference>
<dbReference type="AlphaFoldDB" id="A0A9W6X6L2"/>
<evidence type="ECO:0000259" key="1">
    <source>
        <dbReference type="PROSITE" id="PS50013"/>
    </source>
</evidence>
<dbReference type="Gene3D" id="2.40.50.40">
    <property type="match status" value="1"/>
</dbReference>
<dbReference type="SMART" id="SM00298">
    <property type="entry name" value="CHROMO"/>
    <property type="match status" value="1"/>
</dbReference>
<gene>
    <name evidence="2" type="ORF">Pfra01_000779400</name>
</gene>
<dbReference type="PROSITE" id="PS50013">
    <property type="entry name" value="CHROMO_2"/>
    <property type="match status" value="1"/>
</dbReference>
<dbReference type="InterPro" id="IPR050951">
    <property type="entry name" value="Retrovirus_Pol_polyprotein"/>
</dbReference>
<protein>
    <submittedName>
        <fullName evidence="2">Unnamed protein product</fullName>
    </submittedName>
</protein>
<organism evidence="2 3">
    <name type="scientific">Phytophthora fragariaefolia</name>
    <dbReference type="NCBI Taxonomy" id="1490495"/>
    <lineage>
        <taxon>Eukaryota</taxon>
        <taxon>Sar</taxon>
        <taxon>Stramenopiles</taxon>
        <taxon>Oomycota</taxon>
        <taxon>Peronosporomycetes</taxon>
        <taxon>Peronosporales</taxon>
        <taxon>Peronosporaceae</taxon>
        <taxon>Phytophthora</taxon>
    </lineage>
</organism>
<accession>A0A9W6X6L2</accession>
<evidence type="ECO:0000313" key="3">
    <source>
        <dbReference type="Proteomes" id="UP001165121"/>
    </source>
</evidence>